<dbReference type="AlphaFoldDB" id="A0A918S4Q3"/>
<reference evidence="2" key="1">
    <citation type="journal article" date="2014" name="Int. J. Syst. Evol. Microbiol.">
        <title>Complete genome sequence of Corynebacterium casei LMG S-19264T (=DSM 44701T), isolated from a smear-ripened cheese.</title>
        <authorList>
            <consortium name="US DOE Joint Genome Institute (JGI-PGF)"/>
            <person name="Walter F."/>
            <person name="Albersmeier A."/>
            <person name="Kalinowski J."/>
            <person name="Ruckert C."/>
        </authorList>
    </citation>
    <scope>NUCLEOTIDE SEQUENCE</scope>
    <source>
        <strain evidence="2">KCTC 12711</strain>
    </source>
</reference>
<evidence type="ECO:0000313" key="2">
    <source>
        <dbReference type="EMBL" id="GHA20278.1"/>
    </source>
</evidence>
<keyword evidence="1" id="KW-0812">Transmembrane</keyword>
<accession>A0A918S4Q3</accession>
<dbReference type="Proteomes" id="UP000614811">
    <property type="component" value="Unassembled WGS sequence"/>
</dbReference>
<name>A0A918S4Q3_9GAMM</name>
<organism evidence="2 3">
    <name type="scientific">Arenicella chitinivorans</name>
    <dbReference type="NCBI Taxonomy" id="1329800"/>
    <lineage>
        <taxon>Bacteria</taxon>
        <taxon>Pseudomonadati</taxon>
        <taxon>Pseudomonadota</taxon>
        <taxon>Gammaproteobacteria</taxon>
        <taxon>Arenicellales</taxon>
        <taxon>Arenicellaceae</taxon>
        <taxon>Arenicella</taxon>
    </lineage>
</organism>
<dbReference type="EMBL" id="BMXA01000008">
    <property type="protein sequence ID" value="GHA20278.1"/>
    <property type="molecule type" value="Genomic_DNA"/>
</dbReference>
<reference evidence="2" key="2">
    <citation type="submission" date="2020-09" db="EMBL/GenBank/DDBJ databases">
        <authorList>
            <person name="Sun Q."/>
            <person name="Kim S."/>
        </authorList>
    </citation>
    <scope>NUCLEOTIDE SEQUENCE</scope>
    <source>
        <strain evidence="2">KCTC 12711</strain>
    </source>
</reference>
<keyword evidence="3" id="KW-1185">Reference proteome</keyword>
<protein>
    <recommendedName>
        <fullName evidence="4">Transmembrane protein</fullName>
    </recommendedName>
</protein>
<sequence length="108" mass="11690">MDEQVVNNEIESWFNIPAYLDFSAGLLHGLTSLLIVVGVMVLLTASNRPGRGLMFVGLIGIGLNYLPAFVAEPASDAKTVLLWYLPFVSALLQCVGGIGFLRFALSFK</sequence>
<comment type="caution">
    <text evidence="2">The sequence shown here is derived from an EMBL/GenBank/DDBJ whole genome shotgun (WGS) entry which is preliminary data.</text>
</comment>
<proteinExistence type="predicted"/>
<dbReference type="RefSeq" id="WP_189402798.1">
    <property type="nucleotide sequence ID" value="NZ_BMXA01000008.1"/>
</dbReference>
<keyword evidence="1" id="KW-0472">Membrane</keyword>
<evidence type="ECO:0000313" key="3">
    <source>
        <dbReference type="Proteomes" id="UP000614811"/>
    </source>
</evidence>
<feature type="transmembrane region" description="Helical" evidence="1">
    <location>
        <begin position="52"/>
        <end position="71"/>
    </location>
</feature>
<evidence type="ECO:0000256" key="1">
    <source>
        <dbReference type="SAM" id="Phobius"/>
    </source>
</evidence>
<evidence type="ECO:0008006" key="4">
    <source>
        <dbReference type="Google" id="ProtNLM"/>
    </source>
</evidence>
<feature type="transmembrane region" description="Helical" evidence="1">
    <location>
        <begin position="22"/>
        <end position="45"/>
    </location>
</feature>
<gene>
    <name evidence="2" type="ORF">GCM10008090_32830</name>
</gene>
<keyword evidence="1" id="KW-1133">Transmembrane helix</keyword>
<feature type="transmembrane region" description="Helical" evidence="1">
    <location>
        <begin position="83"/>
        <end position="105"/>
    </location>
</feature>